<evidence type="ECO:0000313" key="5">
    <source>
        <dbReference type="EMBL" id="MCC2231177.1"/>
    </source>
</evidence>
<protein>
    <submittedName>
        <fullName evidence="5">Gfo/Idh/MocA family oxidoreductase</fullName>
    </submittedName>
</protein>
<organism evidence="5 6">
    <name type="scientific">Hominifimenecus microfluidus</name>
    <dbReference type="NCBI Taxonomy" id="2885348"/>
    <lineage>
        <taxon>Bacteria</taxon>
        <taxon>Bacillati</taxon>
        <taxon>Bacillota</taxon>
        <taxon>Clostridia</taxon>
        <taxon>Lachnospirales</taxon>
        <taxon>Lachnospiraceae</taxon>
        <taxon>Hominifimenecus</taxon>
    </lineage>
</organism>
<dbReference type="InterPro" id="IPR050463">
    <property type="entry name" value="Gfo/Idh/MocA_oxidrdct_glycsds"/>
</dbReference>
<feature type="domain" description="Gfo/Idh/MocA-like oxidoreductase C-terminal" evidence="4">
    <location>
        <begin position="194"/>
        <end position="392"/>
    </location>
</feature>
<dbReference type="InterPro" id="IPR000683">
    <property type="entry name" value="Gfo/Idh/MocA-like_OxRdtase_N"/>
</dbReference>
<dbReference type="Gene3D" id="3.30.360.10">
    <property type="entry name" value="Dihydrodipicolinate Reductase, domain 2"/>
    <property type="match status" value="1"/>
</dbReference>
<evidence type="ECO:0000256" key="2">
    <source>
        <dbReference type="ARBA" id="ARBA00023002"/>
    </source>
</evidence>
<dbReference type="PANTHER" id="PTHR43818">
    <property type="entry name" value="BCDNA.GH03377"/>
    <property type="match status" value="1"/>
</dbReference>
<evidence type="ECO:0000259" key="3">
    <source>
        <dbReference type="Pfam" id="PF01408"/>
    </source>
</evidence>
<comment type="caution">
    <text evidence="5">The sequence shown here is derived from an EMBL/GenBank/DDBJ whole genome shotgun (WGS) entry which is preliminary data.</text>
</comment>
<dbReference type="Pfam" id="PF01408">
    <property type="entry name" value="GFO_IDH_MocA"/>
    <property type="match status" value="1"/>
</dbReference>
<dbReference type="Pfam" id="PF02894">
    <property type="entry name" value="GFO_IDH_MocA_C"/>
    <property type="match status" value="1"/>
</dbReference>
<dbReference type="Proteomes" id="UP001198182">
    <property type="component" value="Unassembled WGS sequence"/>
</dbReference>
<dbReference type="InterPro" id="IPR036291">
    <property type="entry name" value="NAD(P)-bd_dom_sf"/>
</dbReference>
<dbReference type="Gene3D" id="3.40.50.720">
    <property type="entry name" value="NAD(P)-binding Rossmann-like Domain"/>
    <property type="match status" value="1"/>
</dbReference>
<feature type="domain" description="Gfo/Idh/MocA-like oxidoreductase N-terminal" evidence="3">
    <location>
        <begin position="9"/>
        <end position="104"/>
    </location>
</feature>
<keyword evidence="6" id="KW-1185">Reference proteome</keyword>
<reference evidence="5" key="1">
    <citation type="submission" date="2021-10" db="EMBL/GenBank/DDBJ databases">
        <title>Anaerobic single-cell dispensing facilitates the cultivation of human gut bacteria.</title>
        <authorList>
            <person name="Afrizal A."/>
        </authorList>
    </citation>
    <scope>NUCLEOTIDE SEQUENCE</scope>
    <source>
        <strain evidence="5">CLA-AA-H215</strain>
    </source>
</reference>
<evidence type="ECO:0000259" key="4">
    <source>
        <dbReference type="Pfam" id="PF02894"/>
    </source>
</evidence>
<dbReference type="GO" id="GO:0000166">
    <property type="term" value="F:nucleotide binding"/>
    <property type="evidence" value="ECO:0007669"/>
    <property type="project" value="InterPro"/>
</dbReference>
<dbReference type="InterPro" id="IPR004104">
    <property type="entry name" value="Gfo/Idh/MocA-like_OxRdtase_C"/>
</dbReference>
<dbReference type="EMBL" id="JAJEQR010000023">
    <property type="protein sequence ID" value="MCC2231177.1"/>
    <property type="molecule type" value="Genomic_DNA"/>
</dbReference>
<accession>A0AAE3EAR3</accession>
<dbReference type="PANTHER" id="PTHR43818:SF11">
    <property type="entry name" value="BCDNA.GH03377"/>
    <property type="match status" value="1"/>
</dbReference>
<dbReference type="GO" id="GO:0016491">
    <property type="term" value="F:oxidoreductase activity"/>
    <property type="evidence" value="ECO:0007669"/>
    <property type="project" value="UniProtKB-KW"/>
</dbReference>
<gene>
    <name evidence="5" type="ORF">LKD81_09255</name>
</gene>
<dbReference type="AlphaFoldDB" id="A0AAE3EAR3"/>
<dbReference type="SUPFAM" id="SSF51735">
    <property type="entry name" value="NAD(P)-binding Rossmann-fold domains"/>
    <property type="match status" value="1"/>
</dbReference>
<proteinExistence type="inferred from homology"/>
<evidence type="ECO:0000313" key="6">
    <source>
        <dbReference type="Proteomes" id="UP001198182"/>
    </source>
</evidence>
<dbReference type="SUPFAM" id="SSF55347">
    <property type="entry name" value="Glyceraldehyde-3-phosphate dehydrogenase-like, C-terminal domain"/>
    <property type="match status" value="1"/>
</dbReference>
<comment type="similarity">
    <text evidence="1">Belongs to the Gfo/Idh/MocA family.</text>
</comment>
<name>A0AAE3EAR3_9FIRM</name>
<sequence>MTEKKTVVVGTIGAGYAADLHASGYQRVCGVNVRLKTICDVRLEAAEQIKERYGYEHAASDYEDLLRDPEIDVIDLVTPPFLHCEMAVKALRAGKHVICEKPLTGYFGKRGEENVGRTTPKSVMYREVLRSMEELKSVAEDSGKKFMYAENFVYAPPVQRAAEMLRAKKSKILCMRGELSLNGSSSSLAGKWSGTGGGILMRNGCHPLAGMLWLKRQEALARGEEIRAVSVTADCGVTTECLTDREKEHLLARPEDVEDYSNLTVTFSDGTKALAIAADTVLGGSQNYIQIYSNDCALKCNITPTDMLESYFMDEEGLEDIEISQFLTHKTGWNRAWVNDEFVRGYTGELQNFMEAVAFDRVPDSDFTLAYDTIRILYAAYQSAEEGRRVTLETVP</sequence>
<keyword evidence="2" id="KW-0560">Oxidoreductase</keyword>
<dbReference type="RefSeq" id="WP_308453698.1">
    <property type="nucleotide sequence ID" value="NZ_JAJEQR010000023.1"/>
</dbReference>
<evidence type="ECO:0000256" key="1">
    <source>
        <dbReference type="ARBA" id="ARBA00010928"/>
    </source>
</evidence>